<evidence type="ECO:0000313" key="2">
    <source>
        <dbReference type="Proteomes" id="UP001055879"/>
    </source>
</evidence>
<dbReference type="Proteomes" id="UP001055879">
    <property type="component" value="Linkage Group LG02"/>
</dbReference>
<keyword evidence="2" id="KW-1185">Reference proteome</keyword>
<proteinExistence type="predicted"/>
<reference evidence="2" key="1">
    <citation type="journal article" date="2022" name="Mol. Ecol. Resour.">
        <title>The genomes of chicory, endive, great burdock and yacon provide insights into Asteraceae palaeo-polyploidization history and plant inulin production.</title>
        <authorList>
            <person name="Fan W."/>
            <person name="Wang S."/>
            <person name="Wang H."/>
            <person name="Wang A."/>
            <person name="Jiang F."/>
            <person name="Liu H."/>
            <person name="Zhao H."/>
            <person name="Xu D."/>
            <person name="Zhang Y."/>
        </authorList>
    </citation>
    <scope>NUCLEOTIDE SEQUENCE [LARGE SCALE GENOMIC DNA]</scope>
    <source>
        <strain evidence="2">cv. Niubang</strain>
    </source>
</reference>
<accession>A0ACB9ELD7</accession>
<gene>
    <name evidence="1" type="ORF">L6452_07374</name>
</gene>
<protein>
    <submittedName>
        <fullName evidence="1">Uncharacterized protein</fullName>
    </submittedName>
</protein>
<organism evidence="1 2">
    <name type="scientific">Arctium lappa</name>
    <name type="common">Greater burdock</name>
    <name type="synonym">Lappa major</name>
    <dbReference type="NCBI Taxonomy" id="4217"/>
    <lineage>
        <taxon>Eukaryota</taxon>
        <taxon>Viridiplantae</taxon>
        <taxon>Streptophyta</taxon>
        <taxon>Embryophyta</taxon>
        <taxon>Tracheophyta</taxon>
        <taxon>Spermatophyta</taxon>
        <taxon>Magnoliopsida</taxon>
        <taxon>eudicotyledons</taxon>
        <taxon>Gunneridae</taxon>
        <taxon>Pentapetalae</taxon>
        <taxon>asterids</taxon>
        <taxon>campanulids</taxon>
        <taxon>Asterales</taxon>
        <taxon>Asteraceae</taxon>
        <taxon>Carduoideae</taxon>
        <taxon>Cardueae</taxon>
        <taxon>Arctiinae</taxon>
        <taxon>Arctium</taxon>
    </lineage>
</organism>
<comment type="caution">
    <text evidence="1">The sequence shown here is derived from an EMBL/GenBank/DDBJ whole genome shotgun (WGS) entry which is preliminary data.</text>
</comment>
<sequence length="116" mass="13461">MAASCCCCVNVVSIVSSLLAIVSSCCQLLICRNHGFSFLAAASNIDFFLNDVNDNFLLLLSLRLRKKEKRRWRWRWWMKLEKKDDCAEVIEEAVAMVDEIRLMHLFLECYKLPAKV</sequence>
<name>A0ACB9ELD7_ARCLA</name>
<evidence type="ECO:0000313" key="1">
    <source>
        <dbReference type="EMBL" id="KAI3759501.1"/>
    </source>
</evidence>
<reference evidence="1 2" key="2">
    <citation type="journal article" date="2022" name="Mol. Ecol. Resour.">
        <title>The genomes of chicory, endive, great burdock and yacon provide insights into Asteraceae paleo-polyploidization history and plant inulin production.</title>
        <authorList>
            <person name="Fan W."/>
            <person name="Wang S."/>
            <person name="Wang H."/>
            <person name="Wang A."/>
            <person name="Jiang F."/>
            <person name="Liu H."/>
            <person name="Zhao H."/>
            <person name="Xu D."/>
            <person name="Zhang Y."/>
        </authorList>
    </citation>
    <scope>NUCLEOTIDE SEQUENCE [LARGE SCALE GENOMIC DNA]</scope>
    <source>
        <strain evidence="2">cv. Niubang</strain>
    </source>
</reference>
<dbReference type="EMBL" id="CM042048">
    <property type="protein sequence ID" value="KAI3759501.1"/>
    <property type="molecule type" value="Genomic_DNA"/>
</dbReference>